<reference evidence="2" key="1">
    <citation type="submission" date="2021-06" db="EMBL/GenBank/DDBJ databases">
        <authorList>
            <person name="Kallberg Y."/>
            <person name="Tangrot J."/>
            <person name="Rosling A."/>
        </authorList>
    </citation>
    <scope>NUCLEOTIDE SEQUENCE</scope>
    <source>
        <strain evidence="2">FL966</strain>
    </source>
</reference>
<dbReference type="AlphaFoldDB" id="A0A9N9PBM6"/>
<gene>
    <name evidence="2" type="ORF">CPELLU_LOCUS18080</name>
</gene>
<evidence type="ECO:0000313" key="3">
    <source>
        <dbReference type="Proteomes" id="UP000789759"/>
    </source>
</evidence>
<evidence type="ECO:0000313" key="2">
    <source>
        <dbReference type="EMBL" id="CAG8805218.1"/>
    </source>
</evidence>
<feature type="compositionally biased region" description="Basic and acidic residues" evidence="1">
    <location>
        <begin position="144"/>
        <end position="157"/>
    </location>
</feature>
<feature type="region of interest" description="Disordered" evidence="1">
    <location>
        <begin position="55"/>
        <end position="96"/>
    </location>
</feature>
<protein>
    <submittedName>
        <fullName evidence="2">19735_t:CDS:1</fullName>
    </submittedName>
</protein>
<dbReference type="Proteomes" id="UP000789759">
    <property type="component" value="Unassembled WGS sequence"/>
</dbReference>
<name>A0A9N9PBM6_9GLOM</name>
<feature type="region of interest" description="Disordered" evidence="1">
    <location>
        <begin position="1"/>
        <end position="37"/>
    </location>
</feature>
<evidence type="ECO:0000256" key="1">
    <source>
        <dbReference type="SAM" id="MobiDB-lite"/>
    </source>
</evidence>
<accession>A0A9N9PBM6</accession>
<feature type="compositionally biased region" description="Polar residues" evidence="1">
    <location>
        <begin position="67"/>
        <end position="79"/>
    </location>
</feature>
<feature type="compositionally biased region" description="Basic residues" evidence="1">
    <location>
        <begin position="225"/>
        <end position="243"/>
    </location>
</feature>
<feature type="compositionally biased region" description="Basic and acidic residues" evidence="1">
    <location>
        <begin position="9"/>
        <end position="34"/>
    </location>
</feature>
<dbReference type="EMBL" id="CAJVQA010034036">
    <property type="protein sequence ID" value="CAG8805218.1"/>
    <property type="molecule type" value="Genomic_DNA"/>
</dbReference>
<sequence length="243" mass="28702">RKLKTQRKKLSENKSKSGKKNTKEQFHKPSEKTNKNLLEAEIGLENLTENSFKLKNSFEISKKPTRKQLQTSEKITGESSKPGKKKLPENSSKFGEEITRKQLKFWQRNLSENKSSKISKKSTKKQLLTYEEIIRKQLQTWQRKLSENSSKPDEKTNENLLETEAESENLPENSFKTSKESCWRTTSRHRRELPENMKFRRKLFDVLKPLFDRNTGKLPENSSKMLKRFLRTPKKQSKKDKLI</sequence>
<proteinExistence type="predicted"/>
<feature type="region of interest" description="Disordered" evidence="1">
    <location>
        <begin position="141"/>
        <end position="189"/>
    </location>
</feature>
<feature type="region of interest" description="Disordered" evidence="1">
    <location>
        <begin position="214"/>
        <end position="243"/>
    </location>
</feature>
<keyword evidence="3" id="KW-1185">Reference proteome</keyword>
<feature type="non-terminal residue" evidence="2">
    <location>
        <position position="243"/>
    </location>
</feature>
<organism evidence="2 3">
    <name type="scientific">Cetraspora pellucida</name>
    <dbReference type="NCBI Taxonomy" id="1433469"/>
    <lineage>
        <taxon>Eukaryota</taxon>
        <taxon>Fungi</taxon>
        <taxon>Fungi incertae sedis</taxon>
        <taxon>Mucoromycota</taxon>
        <taxon>Glomeromycotina</taxon>
        <taxon>Glomeromycetes</taxon>
        <taxon>Diversisporales</taxon>
        <taxon>Gigasporaceae</taxon>
        <taxon>Cetraspora</taxon>
    </lineage>
</organism>
<comment type="caution">
    <text evidence="2">The sequence shown here is derived from an EMBL/GenBank/DDBJ whole genome shotgun (WGS) entry which is preliminary data.</text>
</comment>